<dbReference type="AlphaFoldDB" id="A0A7K9HBN0"/>
<evidence type="ECO:0000256" key="7">
    <source>
        <dbReference type="ARBA" id="ARBA00022940"/>
    </source>
</evidence>
<evidence type="ECO:0000256" key="3">
    <source>
        <dbReference type="ARBA" id="ARBA00007371"/>
    </source>
</evidence>
<comment type="subcellular location">
    <subcellularLocation>
        <location evidence="1">Cytoplasmic granule</location>
    </subcellularLocation>
    <subcellularLocation>
        <location evidence="2">Secreted</location>
    </subcellularLocation>
</comment>
<dbReference type="InterPro" id="IPR001855">
    <property type="entry name" value="Defensin_beta-like"/>
</dbReference>
<comment type="caution">
    <text evidence="12">The sequence shown here is derived from an EMBL/GenBank/DDBJ whole genome shotgun (WGS) entry which is preliminary data.</text>
</comment>
<comment type="similarity">
    <text evidence="3">Belongs to the beta-defensin family.</text>
</comment>
<dbReference type="GO" id="GO:0031731">
    <property type="term" value="F:CCR6 chemokine receptor binding"/>
    <property type="evidence" value="ECO:0007669"/>
    <property type="project" value="TreeGrafter"/>
</dbReference>
<dbReference type="Proteomes" id="UP000534107">
    <property type="component" value="Unassembled WGS sequence"/>
</dbReference>
<evidence type="ECO:0000313" key="13">
    <source>
        <dbReference type="Proteomes" id="UP000534107"/>
    </source>
</evidence>
<evidence type="ECO:0000256" key="10">
    <source>
        <dbReference type="SAM" id="SignalP"/>
    </source>
</evidence>
<evidence type="ECO:0000313" key="12">
    <source>
        <dbReference type="EMBL" id="NXH10395.1"/>
    </source>
</evidence>
<dbReference type="PANTHER" id="PTHR21388">
    <property type="entry name" value="BETA-DEFENSIN-RELATED"/>
    <property type="match status" value="1"/>
</dbReference>
<evidence type="ECO:0000256" key="4">
    <source>
        <dbReference type="ARBA" id="ARBA00022525"/>
    </source>
</evidence>
<dbReference type="GO" id="GO:0005615">
    <property type="term" value="C:extracellular space"/>
    <property type="evidence" value="ECO:0007669"/>
    <property type="project" value="TreeGrafter"/>
</dbReference>
<feature type="non-terminal residue" evidence="12">
    <location>
        <position position="1"/>
    </location>
</feature>
<gene>
    <name evidence="12" type="primary">Gal10</name>
    <name evidence="12" type="ORF">BUCCAP_R12191</name>
</gene>
<protein>
    <submittedName>
        <fullName evidence="12">GLL10 protein</fullName>
    </submittedName>
</protein>
<feature type="domain" description="Beta-defensin-like" evidence="11">
    <location>
        <begin position="28"/>
        <end position="62"/>
    </location>
</feature>
<dbReference type="OrthoDB" id="9378928at2759"/>
<evidence type="ECO:0000259" key="11">
    <source>
        <dbReference type="Pfam" id="PF00711"/>
    </source>
</evidence>
<keyword evidence="7" id="KW-0211">Defensin</keyword>
<dbReference type="SUPFAM" id="SSF57392">
    <property type="entry name" value="Defensin-like"/>
    <property type="match status" value="1"/>
</dbReference>
<keyword evidence="13" id="KW-1185">Reference proteome</keyword>
<proteinExistence type="inferred from homology"/>
<feature type="signal peptide" evidence="10">
    <location>
        <begin position="1"/>
        <end position="22"/>
    </location>
</feature>
<evidence type="ECO:0000256" key="5">
    <source>
        <dbReference type="ARBA" id="ARBA00022529"/>
    </source>
</evidence>
<name>A0A7K9HBN0_9PICI</name>
<sequence>MRMLYLLLAVAFLLFQAAPGSAEPLFPDTVACRSQGGFCRSGSCPTPFSIAGPCHGGSLNCCSK</sequence>
<evidence type="ECO:0000256" key="1">
    <source>
        <dbReference type="ARBA" id="ARBA00004463"/>
    </source>
</evidence>
<keyword evidence="5" id="KW-0929">Antimicrobial</keyword>
<dbReference type="Pfam" id="PF00711">
    <property type="entry name" value="Defensin_beta"/>
    <property type="match status" value="1"/>
</dbReference>
<keyword evidence="8" id="KW-0044">Antibiotic</keyword>
<feature type="chain" id="PRO_5029629577" evidence="10">
    <location>
        <begin position="23"/>
        <end position="64"/>
    </location>
</feature>
<keyword evidence="6 10" id="KW-0732">Signal</keyword>
<dbReference type="GO" id="GO:0002227">
    <property type="term" value="P:innate immune response in mucosa"/>
    <property type="evidence" value="ECO:0007669"/>
    <property type="project" value="TreeGrafter"/>
</dbReference>
<dbReference type="PANTHER" id="PTHR21388:SF9">
    <property type="entry name" value="BETA-DEFENSIN 1"/>
    <property type="match status" value="1"/>
</dbReference>
<keyword evidence="9" id="KW-1015">Disulfide bond</keyword>
<dbReference type="GO" id="GO:0050829">
    <property type="term" value="P:defense response to Gram-negative bacterium"/>
    <property type="evidence" value="ECO:0007669"/>
    <property type="project" value="TreeGrafter"/>
</dbReference>
<organism evidence="12 13">
    <name type="scientific">Bucco capensis</name>
    <name type="common">collared puffbird</name>
    <dbReference type="NCBI Taxonomy" id="135168"/>
    <lineage>
        <taxon>Eukaryota</taxon>
        <taxon>Metazoa</taxon>
        <taxon>Chordata</taxon>
        <taxon>Craniata</taxon>
        <taxon>Vertebrata</taxon>
        <taxon>Euteleostomi</taxon>
        <taxon>Archelosauria</taxon>
        <taxon>Archosauria</taxon>
        <taxon>Dinosauria</taxon>
        <taxon>Saurischia</taxon>
        <taxon>Theropoda</taxon>
        <taxon>Coelurosauria</taxon>
        <taxon>Aves</taxon>
        <taxon>Neognathae</taxon>
        <taxon>Neoaves</taxon>
        <taxon>Telluraves</taxon>
        <taxon>Coraciimorphae</taxon>
        <taxon>Piciformes</taxon>
        <taxon>Bucconidae</taxon>
        <taxon>Bucco</taxon>
    </lineage>
</organism>
<dbReference type="GO" id="GO:0050830">
    <property type="term" value="P:defense response to Gram-positive bacterium"/>
    <property type="evidence" value="ECO:0007669"/>
    <property type="project" value="TreeGrafter"/>
</dbReference>
<reference evidence="12 13" key="1">
    <citation type="submission" date="2019-09" db="EMBL/GenBank/DDBJ databases">
        <title>Bird 10,000 Genomes (B10K) Project - Family phase.</title>
        <authorList>
            <person name="Zhang G."/>
        </authorList>
    </citation>
    <scope>NUCLEOTIDE SEQUENCE [LARGE SCALE GENOMIC DNA]</scope>
    <source>
        <strain evidence="12">B10K-DU-001-16</strain>
        <tissue evidence="12">Muscle</tissue>
    </source>
</reference>
<accession>A0A7K9HBN0</accession>
<evidence type="ECO:0000256" key="2">
    <source>
        <dbReference type="ARBA" id="ARBA00004613"/>
    </source>
</evidence>
<evidence type="ECO:0000256" key="9">
    <source>
        <dbReference type="ARBA" id="ARBA00023157"/>
    </source>
</evidence>
<evidence type="ECO:0000256" key="6">
    <source>
        <dbReference type="ARBA" id="ARBA00022729"/>
    </source>
</evidence>
<keyword evidence="4" id="KW-0964">Secreted</keyword>
<feature type="non-terminal residue" evidence="12">
    <location>
        <position position="64"/>
    </location>
</feature>
<evidence type="ECO:0000256" key="8">
    <source>
        <dbReference type="ARBA" id="ARBA00023022"/>
    </source>
</evidence>
<dbReference type="EMBL" id="VWZO01001822">
    <property type="protein sequence ID" value="NXH10395.1"/>
    <property type="molecule type" value="Genomic_DNA"/>
</dbReference>